<evidence type="ECO:0000256" key="3">
    <source>
        <dbReference type="ARBA" id="ARBA00036324"/>
    </source>
</evidence>
<reference evidence="4" key="2">
    <citation type="submission" date="2011-01" db="EMBL/GenBank/DDBJ databases">
        <title>The Non-contiguous Finished genome of Clostridium papyrosolvens.</title>
        <authorList>
            <person name="Lucas S."/>
            <person name="Copeland A."/>
            <person name="Lapidus A."/>
            <person name="Cheng J.-F."/>
            <person name="Goodwin L."/>
            <person name="Pitluck S."/>
            <person name="Misra M."/>
            <person name="Chertkov O."/>
            <person name="Detter J.C."/>
            <person name="Han C."/>
            <person name="Tapia R."/>
            <person name="Land M."/>
            <person name="Hauser L."/>
            <person name="Kyrpides N."/>
            <person name="Ivanova N."/>
            <person name="Pagani I."/>
            <person name="Mouttaki H."/>
            <person name="He Z."/>
            <person name="Zhou J."/>
            <person name="Hemme C.L."/>
            <person name="Woyke T."/>
        </authorList>
    </citation>
    <scope>NUCLEOTIDE SEQUENCE [LARGE SCALE GENOMIC DNA]</scope>
    <source>
        <strain evidence="4">DSM 2782</strain>
    </source>
</reference>
<accession>F1TI17</accession>
<dbReference type="Gene3D" id="3.40.1650.10">
    <property type="entry name" value="RbsD-like domain"/>
    <property type="match status" value="1"/>
</dbReference>
<comment type="caution">
    <text evidence="4">The sequence shown here is derived from an EMBL/GenBank/DDBJ whole genome shotgun (WGS) entry which is preliminary data.</text>
</comment>
<comment type="catalytic activity">
    <reaction evidence="3">
        <text>alpha-L-fucose = beta-L-fucose</text>
        <dbReference type="Rhea" id="RHEA:25580"/>
        <dbReference type="ChEBI" id="CHEBI:42548"/>
        <dbReference type="ChEBI" id="CHEBI:42589"/>
        <dbReference type="EC" id="5.1.3.29"/>
    </reaction>
</comment>
<dbReference type="Proteomes" id="UP000003860">
    <property type="component" value="Unassembled WGS sequence"/>
</dbReference>
<dbReference type="GO" id="GO:0042806">
    <property type="term" value="F:fucose binding"/>
    <property type="evidence" value="ECO:0007669"/>
    <property type="project" value="TreeGrafter"/>
</dbReference>
<keyword evidence="5" id="KW-1185">Reference proteome</keyword>
<comment type="catalytic activity">
    <reaction evidence="1">
        <text>beta-D-ribopyranose = beta-D-ribofuranose</text>
        <dbReference type="Rhea" id="RHEA:25432"/>
        <dbReference type="ChEBI" id="CHEBI:27476"/>
        <dbReference type="ChEBI" id="CHEBI:47002"/>
        <dbReference type="EC" id="5.4.99.62"/>
    </reaction>
</comment>
<gene>
    <name evidence="4" type="ORF">Cpap_0555</name>
</gene>
<reference evidence="4" key="1">
    <citation type="submission" date="2009-07" db="EMBL/GenBank/DDBJ databases">
        <authorList>
            <consortium name="US DOE Joint Genome Institute (JGI-PGF)"/>
            <person name="Lucas S."/>
            <person name="Copeland A."/>
            <person name="Lapidus A."/>
            <person name="Glavina del Rio T."/>
            <person name="Tice H."/>
            <person name="Bruce D."/>
            <person name="Goodwin L."/>
            <person name="Pitluck S."/>
            <person name="Larimer F."/>
            <person name="Land M.L."/>
            <person name="Mouttaki H."/>
            <person name="He Z."/>
            <person name="Zhou J."/>
            <person name="Hemme C.L."/>
        </authorList>
    </citation>
    <scope>NUCLEOTIDE SEQUENCE [LARGE SCALE GENOMIC DNA]</scope>
    <source>
        <strain evidence="4">DSM 2782</strain>
    </source>
</reference>
<dbReference type="Pfam" id="PF05025">
    <property type="entry name" value="RbsD_FucU"/>
    <property type="match status" value="1"/>
</dbReference>
<proteinExistence type="predicted"/>
<sequence length="137" mass="14791">MLKTACINPDLIGLLAACGHGDKVLIADGNYPLESKTANNTAKMYLGLTHGIPLATQVLEVLGKTIAIEGAEVMVPESGDEPEIFAEFQELLPDGIKLSKLERYDFYDVCKKDNIKIAISTGEQRVFANILITVGVV</sequence>
<dbReference type="eggNOG" id="COG4154">
    <property type="taxonomic scope" value="Bacteria"/>
</dbReference>
<dbReference type="InterPro" id="IPR023750">
    <property type="entry name" value="RbsD-like_sf"/>
</dbReference>
<protein>
    <submittedName>
        <fullName evidence="4">RbsD or FucU transport</fullName>
    </submittedName>
</protein>
<dbReference type="PANTHER" id="PTHR31690">
    <property type="entry name" value="FUCOSE MUTAROTASE"/>
    <property type="match status" value="1"/>
</dbReference>
<dbReference type="PANTHER" id="PTHR31690:SF4">
    <property type="entry name" value="FUCOSE MUTAROTASE"/>
    <property type="match status" value="1"/>
</dbReference>
<dbReference type="GO" id="GO:0062193">
    <property type="term" value="F:D-ribose pyranase activity"/>
    <property type="evidence" value="ECO:0007669"/>
    <property type="project" value="UniProtKB-EC"/>
</dbReference>
<keyword evidence="2" id="KW-0413">Isomerase</keyword>
<dbReference type="SUPFAM" id="SSF102546">
    <property type="entry name" value="RbsD-like"/>
    <property type="match status" value="1"/>
</dbReference>
<dbReference type="InterPro" id="IPR050443">
    <property type="entry name" value="RbsD/FucU_mutarotase"/>
</dbReference>
<dbReference type="GO" id="GO:0006004">
    <property type="term" value="P:fucose metabolic process"/>
    <property type="evidence" value="ECO:0007669"/>
    <property type="project" value="TreeGrafter"/>
</dbReference>
<evidence type="ECO:0000313" key="4">
    <source>
        <dbReference type="EMBL" id="EGD45952.1"/>
    </source>
</evidence>
<dbReference type="AlphaFoldDB" id="F1TI17"/>
<dbReference type="OrthoDB" id="9805009at2"/>
<organism evidence="4 5">
    <name type="scientific">Ruminiclostridium papyrosolvens DSM 2782</name>
    <dbReference type="NCBI Taxonomy" id="588581"/>
    <lineage>
        <taxon>Bacteria</taxon>
        <taxon>Bacillati</taxon>
        <taxon>Bacillota</taxon>
        <taxon>Clostridia</taxon>
        <taxon>Eubacteriales</taxon>
        <taxon>Oscillospiraceae</taxon>
        <taxon>Ruminiclostridium</taxon>
    </lineage>
</organism>
<dbReference type="STRING" id="588581.Cpap_0555"/>
<evidence type="ECO:0000313" key="5">
    <source>
        <dbReference type="Proteomes" id="UP000003860"/>
    </source>
</evidence>
<name>F1TI17_9FIRM</name>
<evidence type="ECO:0000256" key="2">
    <source>
        <dbReference type="ARBA" id="ARBA00023235"/>
    </source>
</evidence>
<dbReference type="EMBL" id="ACXX02000018">
    <property type="protein sequence ID" value="EGD45952.1"/>
    <property type="molecule type" value="Genomic_DNA"/>
</dbReference>
<dbReference type="GO" id="GO:0036373">
    <property type="term" value="F:L-fucose mutarotase activity"/>
    <property type="evidence" value="ECO:0007669"/>
    <property type="project" value="UniProtKB-EC"/>
</dbReference>
<dbReference type="RefSeq" id="WP_004622212.1">
    <property type="nucleotide sequence ID" value="NZ_ACXX02000018.1"/>
</dbReference>
<dbReference type="InterPro" id="IPR007721">
    <property type="entry name" value="RbsD_FucU"/>
</dbReference>
<evidence type="ECO:0000256" key="1">
    <source>
        <dbReference type="ARBA" id="ARBA00000223"/>
    </source>
</evidence>